<reference evidence="14" key="1">
    <citation type="submission" date="2021-02" db="EMBL/GenBank/DDBJ databases">
        <authorList>
            <person name="Nowell W R."/>
        </authorList>
    </citation>
    <scope>NUCLEOTIDE SEQUENCE</scope>
</reference>
<dbReference type="Proteomes" id="UP000677228">
    <property type="component" value="Unassembled WGS sequence"/>
</dbReference>
<dbReference type="GO" id="GO:0050660">
    <property type="term" value="F:flavin adenine dinucleotide binding"/>
    <property type="evidence" value="ECO:0007669"/>
    <property type="project" value="TreeGrafter"/>
</dbReference>
<comment type="catalytic activity">
    <reaction evidence="9">
        <text>menadione + NADH + H(+) = menadiol + NAD(+)</text>
        <dbReference type="Rhea" id="RHEA:69695"/>
        <dbReference type="ChEBI" id="CHEBI:6746"/>
        <dbReference type="ChEBI" id="CHEBI:15378"/>
        <dbReference type="ChEBI" id="CHEBI:28869"/>
        <dbReference type="ChEBI" id="CHEBI:57540"/>
        <dbReference type="ChEBI" id="CHEBI:57945"/>
    </reaction>
    <physiologicalReaction direction="left-to-right" evidence="9">
        <dbReference type="Rhea" id="RHEA:69696"/>
    </physiologicalReaction>
</comment>
<dbReference type="PRINTS" id="PR00368">
    <property type="entry name" value="FADPNR"/>
</dbReference>
<evidence type="ECO:0000256" key="1">
    <source>
        <dbReference type="ARBA" id="ARBA00006442"/>
    </source>
</evidence>
<proteinExistence type="inferred from homology"/>
<dbReference type="Proteomes" id="UP000663829">
    <property type="component" value="Unassembled WGS sequence"/>
</dbReference>
<dbReference type="InterPro" id="IPR023753">
    <property type="entry name" value="FAD/NAD-binding_dom"/>
</dbReference>
<evidence type="ECO:0000256" key="6">
    <source>
        <dbReference type="ARBA" id="ARBA00040253"/>
    </source>
</evidence>
<evidence type="ECO:0000256" key="11">
    <source>
        <dbReference type="ARBA" id="ARBA00049275"/>
    </source>
</evidence>
<evidence type="ECO:0000256" key="2">
    <source>
        <dbReference type="ARBA" id="ARBA00022630"/>
    </source>
</evidence>
<dbReference type="AlphaFoldDB" id="A0A814S1W2"/>
<evidence type="ECO:0000313" key="17">
    <source>
        <dbReference type="EMBL" id="CAF4341349.1"/>
    </source>
</evidence>
<evidence type="ECO:0000256" key="7">
    <source>
        <dbReference type="ARBA" id="ARBA00041541"/>
    </source>
</evidence>
<feature type="domain" description="FAD/NAD(P)-binding" evidence="13">
    <location>
        <begin position="16"/>
        <end position="310"/>
    </location>
</feature>
<dbReference type="Proteomes" id="UP000681722">
    <property type="component" value="Unassembled WGS sequence"/>
</dbReference>
<evidence type="ECO:0000313" key="14">
    <source>
        <dbReference type="EMBL" id="CAF1140310.1"/>
    </source>
</evidence>
<dbReference type="SUPFAM" id="SSF51905">
    <property type="entry name" value="FAD/NAD(P)-binding domain"/>
    <property type="match status" value="1"/>
</dbReference>
<evidence type="ECO:0000256" key="10">
    <source>
        <dbReference type="ARBA" id="ARBA00049236"/>
    </source>
</evidence>
<dbReference type="Gene3D" id="3.50.50.100">
    <property type="match status" value="1"/>
</dbReference>
<dbReference type="EMBL" id="CAJNOQ010006584">
    <property type="protein sequence ID" value="CAF1140310.1"/>
    <property type="molecule type" value="Genomic_DNA"/>
</dbReference>
<evidence type="ECO:0000256" key="5">
    <source>
        <dbReference type="ARBA" id="ARBA00037027"/>
    </source>
</evidence>
<dbReference type="OrthoDB" id="3244603at2759"/>
<name>A0A814S1W2_9BILA</name>
<comment type="catalytic activity">
    <reaction evidence="11">
        <text>phylloquinone + NADH + H(+) = phylloquinol + NAD(+)</text>
        <dbReference type="Rhea" id="RHEA:74075"/>
        <dbReference type="ChEBI" id="CHEBI:15378"/>
        <dbReference type="ChEBI" id="CHEBI:18067"/>
        <dbReference type="ChEBI" id="CHEBI:28433"/>
        <dbReference type="ChEBI" id="CHEBI:57540"/>
        <dbReference type="ChEBI" id="CHEBI:57945"/>
    </reaction>
    <physiologicalReaction direction="left-to-right" evidence="11">
        <dbReference type="Rhea" id="RHEA:74076"/>
    </physiologicalReaction>
</comment>
<dbReference type="InterPro" id="IPR036188">
    <property type="entry name" value="FAD/NAD-bd_sf"/>
</dbReference>
<dbReference type="Pfam" id="PF07992">
    <property type="entry name" value="Pyr_redox_2"/>
    <property type="match status" value="1"/>
</dbReference>
<gene>
    <name evidence="14" type="ORF">GPM918_LOCUS20650</name>
    <name evidence="15" type="ORF">OVA965_LOCUS39302</name>
    <name evidence="16" type="ORF">SRO942_LOCUS20647</name>
    <name evidence="17" type="ORF">TMI583_LOCUS40590</name>
</gene>
<evidence type="ECO:0000256" key="9">
    <source>
        <dbReference type="ARBA" id="ARBA00048412"/>
    </source>
</evidence>
<accession>A0A814S1W2</accession>
<dbReference type="EMBL" id="CAJOBC010006584">
    <property type="protein sequence ID" value="CAF3904018.1"/>
    <property type="molecule type" value="Genomic_DNA"/>
</dbReference>
<comment type="similarity">
    <text evidence="1">Belongs to the FAD-dependent oxidoreductase family.</text>
</comment>
<evidence type="ECO:0000256" key="3">
    <source>
        <dbReference type="ARBA" id="ARBA00022827"/>
    </source>
</evidence>
<evidence type="ECO:0000313" key="15">
    <source>
        <dbReference type="EMBL" id="CAF1551189.1"/>
    </source>
</evidence>
<keyword evidence="4" id="KW-0560">Oxidoreductase</keyword>
<comment type="catalytic activity">
    <reaction evidence="12">
        <text>menaquinone-4 + NADH + H(+) = menaquinol-4 + NAD(+)</text>
        <dbReference type="Rhea" id="RHEA:74079"/>
        <dbReference type="ChEBI" id="CHEBI:15378"/>
        <dbReference type="ChEBI" id="CHEBI:57540"/>
        <dbReference type="ChEBI" id="CHEBI:57945"/>
        <dbReference type="ChEBI" id="CHEBI:78277"/>
        <dbReference type="ChEBI" id="CHEBI:193091"/>
    </reaction>
    <physiologicalReaction direction="left-to-right" evidence="12">
        <dbReference type="Rhea" id="RHEA:74080"/>
    </physiologicalReaction>
</comment>
<organism evidence="14 18">
    <name type="scientific">Didymodactylos carnosus</name>
    <dbReference type="NCBI Taxonomy" id="1234261"/>
    <lineage>
        <taxon>Eukaryota</taxon>
        <taxon>Metazoa</taxon>
        <taxon>Spiralia</taxon>
        <taxon>Gnathifera</taxon>
        <taxon>Rotifera</taxon>
        <taxon>Eurotatoria</taxon>
        <taxon>Bdelloidea</taxon>
        <taxon>Philodinida</taxon>
        <taxon>Philodinidae</taxon>
        <taxon>Didymodactylos</taxon>
    </lineage>
</organism>
<evidence type="ECO:0000256" key="12">
    <source>
        <dbReference type="ARBA" id="ARBA00049479"/>
    </source>
</evidence>
<dbReference type="GO" id="GO:0004174">
    <property type="term" value="F:electron-transferring-flavoprotein dehydrogenase activity"/>
    <property type="evidence" value="ECO:0007669"/>
    <property type="project" value="TreeGrafter"/>
</dbReference>
<evidence type="ECO:0000313" key="18">
    <source>
        <dbReference type="Proteomes" id="UP000663829"/>
    </source>
</evidence>
<comment type="caution">
    <text evidence="14">The sequence shown here is derived from an EMBL/GenBank/DDBJ whole genome shotgun (WGS) entry which is preliminary data.</text>
</comment>
<keyword evidence="2" id="KW-0285">Flavoprotein</keyword>
<evidence type="ECO:0000259" key="13">
    <source>
        <dbReference type="Pfam" id="PF07992"/>
    </source>
</evidence>
<comment type="cofactor">
    <cofactor evidence="5">
        <name>6-hydroxy-FAD</name>
        <dbReference type="ChEBI" id="CHEBI:60470"/>
    </cofactor>
</comment>
<evidence type="ECO:0000313" key="16">
    <source>
        <dbReference type="EMBL" id="CAF3904018.1"/>
    </source>
</evidence>
<keyword evidence="18" id="KW-1185">Reference proteome</keyword>
<dbReference type="PANTHER" id="PTHR43735:SF3">
    <property type="entry name" value="FERROPTOSIS SUPPRESSOR PROTEIN 1"/>
    <property type="match status" value="1"/>
</dbReference>
<keyword evidence="3" id="KW-0274">FAD</keyword>
<dbReference type="PANTHER" id="PTHR43735">
    <property type="entry name" value="APOPTOSIS-INDUCING FACTOR 1"/>
    <property type="match status" value="1"/>
</dbReference>
<dbReference type="Proteomes" id="UP000682733">
    <property type="component" value="Unassembled WGS sequence"/>
</dbReference>
<comment type="catalytic activity">
    <reaction evidence="10">
        <text>ubiquinone-10 + NADH + H(+) = ubiquinol-10 + NAD(+)</text>
        <dbReference type="Rhea" id="RHEA:61984"/>
        <dbReference type="ChEBI" id="CHEBI:15378"/>
        <dbReference type="ChEBI" id="CHEBI:46245"/>
        <dbReference type="ChEBI" id="CHEBI:57540"/>
        <dbReference type="ChEBI" id="CHEBI:57945"/>
        <dbReference type="ChEBI" id="CHEBI:64183"/>
    </reaction>
    <physiologicalReaction direction="left-to-right" evidence="10">
        <dbReference type="Rhea" id="RHEA:61985"/>
    </physiologicalReaction>
</comment>
<dbReference type="EMBL" id="CAJNOK010040443">
    <property type="protein sequence ID" value="CAF1551189.1"/>
    <property type="molecule type" value="Genomic_DNA"/>
</dbReference>
<dbReference type="EMBL" id="CAJOBA010062908">
    <property type="protein sequence ID" value="CAF4341349.1"/>
    <property type="molecule type" value="Genomic_DNA"/>
</dbReference>
<dbReference type="PRINTS" id="PR00469">
    <property type="entry name" value="PNDRDTASEII"/>
</dbReference>
<dbReference type="GO" id="GO:0005737">
    <property type="term" value="C:cytoplasm"/>
    <property type="evidence" value="ECO:0007669"/>
    <property type="project" value="TreeGrafter"/>
</dbReference>
<sequence>MGVPISHPNTNRKKKTVIVVGGGYGGVEVAKRLDKTNQFCVILIDRKSYFLHNIAALRASVEKDYAKQILIPYDKLLTNGCVIQAEVTKVTANRIEIYGRSTSLLFDYLIIATGTTYSFPAKDAEINQYDVLPKYDEVRNKIEQAKRIVIVGGGSVGCELAGEIATEFRNKQVTVVHANSTLCEQNLFNPKFYVAAREQLESLGVRILFNERLDTERISQQFRLKDTKYLEGINTLRTDKQTKLTADLLFMCTGTKMNNKSLDAFRSHFSPDGRIDVNNYLQIENYPHIFVIGDISSKEEKMAFYAMKQGDYVASVIEAMHNNKAFNEYQPAQNPAMFLTIGRNGGVGQLPTRGGMVVGKTLVKQLKSKSLFTARFWSLLNQKQSSTLIEQTPDDVERAHGYYKKIKTLLAMDLTEEQAKDLLGELPKTAAELNQNNMENHPLCKSSL</sequence>
<protein>
    <recommendedName>
        <fullName evidence="6">Ferroptosis suppressor protein 1</fullName>
    </recommendedName>
    <alternativeName>
        <fullName evidence="7">Apoptosis-inducing factor homologous mitochondrion-associated inducer of death</fullName>
    </alternativeName>
    <alternativeName>
        <fullName evidence="8">p53-responsive gene 3 protein</fullName>
    </alternativeName>
</protein>
<evidence type="ECO:0000256" key="4">
    <source>
        <dbReference type="ARBA" id="ARBA00023002"/>
    </source>
</evidence>
<evidence type="ECO:0000256" key="8">
    <source>
        <dbReference type="ARBA" id="ARBA00042318"/>
    </source>
</evidence>